<feature type="domain" description="Aminotransferase class V" evidence="1">
    <location>
        <begin position="19"/>
        <end position="338"/>
    </location>
</feature>
<reference evidence="3" key="1">
    <citation type="submission" date="2019-09" db="EMBL/GenBank/DDBJ databases">
        <title>Mumia zhuanghuii sp. nov. isolated from the intestinal contents of plateau pika (Ochotona curzoniae) in the Qinghai-Tibet plateau of China.</title>
        <authorList>
            <person name="Tian Z."/>
        </authorList>
    </citation>
    <scope>NUCLEOTIDE SEQUENCE [LARGE SCALE GENOMIC DNA]</scope>
    <source>
        <strain evidence="3">L-033</strain>
    </source>
</reference>
<dbReference type="GO" id="GO:0008483">
    <property type="term" value="F:transaminase activity"/>
    <property type="evidence" value="ECO:0007669"/>
    <property type="project" value="UniProtKB-KW"/>
</dbReference>
<dbReference type="Gene3D" id="3.90.1150.10">
    <property type="entry name" value="Aspartate Aminotransferase, domain 1"/>
    <property type="match status" value="1"/>
</dbReference>
<dbReference type="AlphaFoldDB" id="A0A5N0TLC9"/>
<dbReference type="PANTHER" id="PTHR43586">
    <property type="entry name" value="CYSTEINE DESULFURASE"/>
    <property type="match status" value="1"/>
</dbReference>
<keyword evidence="3" id="KW-1185">Reference proteome</keyword>
<accession>A0A5N0TLC9</accession>
<evidence type="ECO:0000313" key="2">
    <source>
        <dbReference type="EMBL" id="KAA9135963.1"/>
    </source>
</evidence>
<dbReference type="InterPro" id="IPR000192">
    <property type="entry name" value="Aminotrans_V_dom"/>
</dbReference>
<dbReference type="Pfam" id="PF00266">
    <property type="entry name" value="Aminotran_5"/>
    <property type="match status" value="1"/>
</dbReference>
<dbReference type="RefSeq" id="WP_150891816.1">
    <property type="nucleotide sequence ID" value="NZ_VYUY01000003.1"/>
</dbReference>
<dbReference type="SUPFAM" id="SSF53383">
    <property type="entry name" value="PLP-dependent transferases"/>
    <property type="match status" value="1"/>
</dbReference>
<dbReference type="EMBL" id="VYUY01000003">
    <property type="protein sequence ID" value="KAA9135963.1"/>
    <property type="molecule type" value="Genomic_DNA"/>
</dbReference>
<evidence type="ECO:0000313" key="3">
    <source>
        <dbReference type="Proteomes" id="UP000326838"/>
    </source>
</evidence>
<dbReference type="InterPro" id="IPR015422">
    <property type="entry name" value="PyrdxlP-dep_Trfase_small"/>
</dbReference>
<keyword evidence="2" id="KW-0032">Aminotransferase</keyword>
<organism evidence="2 3">
    <name type="scientific">Microbacterium caowuchunii</name>
    <dbReference type="NCBI Taxonomy" id="2614638"/>
    <lineage>
        <taxon>Bacteria</taxon>
        <taxon>Bacillati</taxon>
        <taxon>Actinomycetota</taxon>
        <taxon>Actinomycetes</taxon>
        <taxon>Micrococcales</taxon>
        <taxon>Microbacteriaceae</taxon>
        <taxon>Microbacterium</taxon>
    </lineage>
</organism>
<dbReference type="InterPro" id="IPR015424">
    <property type="entry name" value="PyrdxlP-dep_Trfase"/>
</dbReference>
<dbReference type="Proteomes" id="UP000326838">
    <property type="component" value="Unassembled WGS sequence"/>
</dbReference>
<name>A0A5N0TLC9_9MICO</name>
<keyword evidence="2" id="KW-0808">Transferase</keyword>
<dbReference type="InterPro" id="IPR015421">
    <property type="entry name" value="PyrdxlP-dep_Trfase_major"/>
</dbReference>
<sequence>MNDLLADIEGDFRVREGWVYLQSAGAGLAFPGAADAAGQYFRDVALLGCDAQPQWRVEADGAKQRSAALLNVPADEVGFFRNTSEVLNLAANSMTWHAGDEIVVFADDYPCSLLAWTHATELGASLTMVHPTGPDTREQELLDSITPRTRVVCVSHVHPWTGVTLDLTRIGAACRDVDALFMVDGIQALGAIPVDLTMVDVYAAGVFKWLMSGFGTALGVFRERTRDVLTPIFRSYGNPPPSTSLSYAAPNFPGLYVLKATLRYLEEIGWARIHERVRELTGDLLVGLEGIGVPALTPAALRAGIIAIETADSAYVAAELQKRRVSVSDRAGRTLVSPHFYNSREDIDRFLEEFRDVVGNR</sequence>
<comment type="caution">
    <text evidence="2">The sequence shown here is derived from an EMBL/GenBank/DDBJ whole genome shotgun (WGS) entry which is preliminary data.</text>
</comment>
<evidence type="ECO:0000259" key="1">
    <source>
        <dbReference type="Pfam" id="PF00266"/>
    </source>
</evidence>
<dbReference type="PANTHER" id="PTHR43586:SF15">
    <property type="entry name" value="BLR3095 PROTEIN"/>
    <property type="match status" value="1"/>
</dbReference>
<gene>
    <name evidence="2" type="ORF">F6B40_01945</name>
</gene>
<proteinExistence type="predicted"/>
<protein>
    <submittedName>
        <fullName evidence="2">Aminotransferase class V-fold PLP-dependent enzyme</fullName>
    </submittedName>
</protein>
<dbReference type="Gene3D" id="3.40.640.10">
    <property type="entry name" value="Type I PLP-dependent aspartate aminotransferase-like (Major domain)"/>
    <property type="match status" value="1"/>
</dbReference>